<comment type="subcellular location">
    <subcellularLocation>
        <location evidence="1">Nucleus</location>
    </subcellularLocation>
</comment>
<feature type="region of interest" description="Disordered" evidence="6">
    <location>
        <begin position="786"/>
        <end position="828"/>
    </location>
</feature>
<feature type="region of interest" description="Disordered" evidence="6">
    <location>
        <begin position="654"/>
        <end position="701"/>
    </location>
</feature>
<dbReference type="EMBL" id="JASJQH010000670">
    <property type="protein sequence ID" value="KAK9763330.1"/>
    <property type="molecule type" value="Genomic_DNA"/>
</dbReference>
<evidence type="ECO:0000313" key="8">
    <source>
        <dbReference type="EMBL" id="KAK9763330.1"/>
    </source>
</evidence>
<keyword evidence="5" id="KW-0539">Nucleus</keyword>
<keyword evidence="2" id="KW-0479">Metal-binding</keyword>
<evidence type="ECO:0000256" key="3">
    <source>
        <dbReference type="ARBA" id="ARBA00023015"/>
    </source>
</evidence>
<protein>
    <recommendedName>
        <fullName evidence="7">Zn(2)-C6 fungal-type domain-containing protein</fullName>
    </recommendedName>
</protein>
<evidence type="ECO:0000256" key="4">
    <source>
        <dbReference type="ARBA" id="ARBA00023163"/>
    </source>
</evidence>
<dbReference type="InterPro" id="IPR001138">
    <property type="entry name" value="Zn2Cys6_DnaBD"/>
</dbReference>
<dbReference type="PANTHER" id="PTHR47338:SF5">
    <property type="entry name" value="ZN(II)2CYS6 TRANSCRIPTION FACTOR (EUROFUNG)"/>
    <property type="match status" value="1"/>
</dbReference>
<dbReference type="CDD" id="cd00067">
    <property type="entry name" value="GAL4"/>
    <property type="match status" value="1"/>
</dbReference>
<dbReference type="CDD" id="cd12148">
    <property type="entry name" value="fungal_TF_MHR"/>
    <property type="match status" value="1"/>
</dbReference>
<reference evidence="8 9" key="1">
    <citation type="submission" date="2023-04" db="EMBL/GenBank/DDBJ databases">
        <title>Genome of Basidiobolus ranarum AG-B5.</title>
        <authorList>
            <person name="Stajich J.E."/>
            <person name="Carter-House D."/>
            <person name="Gryganskyi A."/>
        </authorList>
    </citation>
    <scope>NUCLEOTIDE SEQUENCE [LARGE SCALE GENOMIC DNA]</scope>
    <source>
        <strain evidence="8 9">AG-B5</strain>
    </source>
</reference>
<proteinExistence type="predicted"/>
<organism evidence="8 9">
    <name type="scientific">Basidiobolus ranarum</name>
    <dbReference type="NCBI Taxonomy" id="34480"/>
    <lineage>
        <taxon>Eukaryota</taxon>
        <taxon>Fungi</taxon>
        <taxon>Fungi incertae sedis</taxon>
        <taxon>Zoopagomycota</taxon>
        <taxon>Entomophthoromycotina</taxon>
        <taxon>Basidiobolomycetes</taxon>
        <taxon>Basidiobolales</taxon>
        <taxon>Basidiobolaceae</taxon>
        <taxon>Basidiobolus</taxon>
    </lineage>
</organism>
<dbReference type="SMART" id="SM00906">
    <property type="entry name" value="Fungal_trans"/>
    <property type="match status" value="1"/>
</dbReference>
<dbReference type="InterPro" id="IPR050815">
    <property type="entry name" value="TF_fung"/>
</dbReference>
<name>A0ABR2WPB1_9FUNG</name>
<evidence type="ECO:0000256" key="2">
    <source>
        <dbReference type="ARBA" id="ARBA00022723"/>
    </source>
</evidence>
<feature type="compositionally biased region" description="Low complexity" evidence="6">
    <location>
        <begin position="801"/>
        <end position="828"/>
    </location>
</feature>
<dbReference type="Gene3D" id="4.10.240.10">
    <property type="entry name" value="Zn(2)-C6 fungal-type DNA-binding domain"/>
    <property type="match status" value="1"/>
</dbReference>
<keyword evidence="9" id="KW-1185">Reference proteome</keyword>
<dbReference type="PROSITE" id="PS50048">
    <property type="entry name" value="ZN2_CY6_FUNGAL_2"/>
    <property type="match status" value="1"/>
</dbReference>
<dbReference type="SMART" id="SM00066">
    <property type="entry name" value="GAL4"/>
    <property type="match status" value="1"/>
</dbReference>
<evidence type="ECO:0000259" key="7">
    <source>
        <dbReference type="PROSITE" id="PS50048"/>
    </source>
</evidence>
<dbReference type="InterPro" id="IPR007219">
    <property type="entry name" value="XnlR_reg_dom"/>
</dbReference>
<evidence type="ECO:0000256" key="6">
    <source>
        <dbReference type="SAM" id="MobiDB-lite"/>
    </source>
</evidence>
<keyword evidence="4" id="KW-0804">Transcription</keyword>
<sequence length="828" mass="92699">MNDSASSKRKRLTQACDCCRRMKVKCDTDKPACATCRRLNVTCTFLTGNKKRGPRQSSASLRYGSTGGSFSQTVMKFDGGKMVELIDNVPVQSESSNENTSNAITASSIEDLTSDASVAPTSEATLNATFLPPPRSSDSEPESEPYAPVSGHRISDILEPRGDNSVSENAYNLPSFRKDPVQNEENEIRLEEKVGSNPMNDIHLTLGSQEATGCENFEVRQLIDYYFEHIHRHYPFVHPQGFKEKFHENKVSPVLINSICALSSRYRASATGKAHDHSYAKGFESELLHIIDNPGLEFSQALLHMCIYELANGRTNRACTYSGITIRMVQGLGFFRLDETYISAMDLTVNQWVRKEAARRVWWFSYILDTYVGSSINRPPLINEDDCCVMLPCNDQYWEEYRPVNTLVCKFDKELSEQVVFMITAPNTGLLATHVALVTIMARATRGIIRFGTLTAAQKAFIFPQIKQALGAWEANLPAHYKYRPEETIKDDPSRFPQIAFLDTMRHSIDIWIHLPLFQRPISEQPIGSNTPDIAETIKRCFMSAKMITFAVQEVKSVSVTEIHPMFSTCIFMAAQFFLQGCRSQDTGQAQRSLKFFKFLHNTLKEWKVLWGVNGMHFSLLNECFTRLSKYSSNDLFFPLYQIDITFQDAKRTPPTNGLLPDKYGSSPYKASDSEKSNGAAPWDSGFGLPEDPPSERNEIPNTCEVFGQSLCDTQEFNDIVAQILAQNQYQQFEESYDLHSKTLDEQYPSIWDSPAGLNLAPLPSDNPVSQSQQIALPHPGSISHVSVPSLIHPPPPTSYPPIDSLLPASSDSHPSSKSSESGQFGSS</sequence>
<dbReference type="Proteomes" id="UP001479436">
    <property type="component" value="Unassembled WGS sequence"/>
</dbReference>
<comment type="caution">
    <text evidence="8">The sequence shown here is derived from an EMBL/GenBank/DDBJ whole genome shotgun (WGS) entry which is preliminary data.</text>
</comment>
<evidence type="ECO:0000256" key="1">
    <source>
        <dbReference type="ARBA" id="ARBA00004123"/>
    </source>
</evidence>
<dbReference type="InterPro" id="IPR036864">
    <property type="entry name" value="Zn2-C6_fun-type_DNA-bd_sf"/>
</dbReference>
<accession>A0ABR2WPB1</accession>
<feature type="region of interest" description="Disordered" evidence="6">
    <location>
        <begin position="124"/>
        <end position="177"/>
    </location>
</feature>
<feature type="region of interest" description="Disordered" evidence="6">
    <location>
        <begin position="762"/>
        <end position="781"/>
    </location>
</feature>
<dbReference type="Pfam" id="PF00172">
    <property type="entry name" value="Zn_clus"/>
    <property type="match status" value="1"/>
</dbReference>
<dbReference type="SUPFAM" id="SSF57701">
    <property type="entry name" value="Zn2/Cys6 DNA-binding domain"/>
    <property type="match status" value="1"/>
</dbReference>
<evidence type="ECO:0000313" key="9">
    <source>
        <dbReference type="Proteomes" id="UP001479436"/>
    </source>
</evidence>
<feature type="compositionally biased region" description="Basic and acidic residues" evidence="6">
    <location>
        <begin position="153"/>
        <end position="162"/>
    </location>
</feature>
<keyword evidence="3" id="KW-0805">Transcription regulation</keyword>
<dbReference type="PANTHER" id="PTHR47338">
    <property type="entry name" value="ZN(II)2CYS6 TRANSCRIPTION FACTOR (EUROFUNG)-RELATED"/>
    <property type="match status" value="1"/>
</dbReference>
<evidence type="ECO:0000256" key="5">
    <source>
        <dbReference type="ARBA" id="ARBA00023242"/>
    </source>
</evidence>
<dbReference type="PROSITE" id="PS00463">
    <property type="entry name" value="ZN2_CY6_FUNGAL_1"/>
    <property type="match status" value="1"/>
</dbReference>
<dbReference type="Pfam" id="PF04082">
    <property type="entry name" value="Fungal_trans"/>
    <property type="match status" value="1"/>
</dbReference>
<feature type="domain" description="Zn(2)-C6 fungal-type" evidence="7">
    <location>
        <begin position="15"/>
        <end position="45"/>
    </location>
</feature>
<gene>
    <name evidence="8" type="ORF">K7432_010100</name>
</gene>